<dbReference type="Pfam" id="PF09335">
    <property type="entry name" value="VTT_dom"/>
    <property type="match status" value="1"/>
</dbReference>
<dbReference type="Proteomes" id="UP000551501">
    <property type="component" value="Unassembled WGS sequence"/>
</dbReference>
<dbReference type="PANTHER" id="PTHR30353:SF0">
    <property type="entry name" value="TRANSMEMBRANE PROTEIN"/>
    <property type="match status" value="1"/>
</dbReference>
<comment type="similarity">
    <text evidence="2 7">Belongs to the DedA family.</text>
</comment>
<keyword evidence="10" id="KW-1185">Reference proteome</keyword>
<evidence type="ECO:0000259" key="8">
    <source>
        <dbReference type="Pfam" id="PF09335"/>
    </source>
</evidence>
<feature type="transmembrane region" description="Helical" evidence="7">
    <location>
        <begin position="18"/>
        <end position="40"/>
    </location>
</feature>
<name>A0A840EUW5_9ACTN</name>
<evidence type="ECO:0000256" key="3">
    <source>
        <dbReference type="ARBA" id="ARBA00022475"/>
    </source>
</evidence>
<accession>A0A840EUW5</accession>
<keyword evidence="3 7" id="KW-1003">Cell membrane</keyword>
<dbReference type="RefSeq" id="WP_183369355.1">
    <property type="nucleotide sequence ID" value="NZ_BAABHL010000105.1"/>
</dbReference>
<sequence length="211" mass="21512">MDALTGQLTSLIEAVPAWAVYLIAIGVVFLETAVILVGLVAPSEAILIAAGVLAAVGTPHIWILVVGCGLAAVAGDSTGYLVGRGLGPRLGASKLGRKLARRAIRSGHNAPSGGDAVIAVAGARWVGFVRSVSPLVAGARRMPYRRFVLASAIGGVSWTATVLMVSYVVGETLGAEVALIVAIGVGALALALLIFRRWRAIRQTPSSTGSP</sequence>
<comment type="subcellular location">
    <subcellularLocation>
        <location evidence="1 7">Cell membrane</location>
        <topology evidence="1 7">Multi-pass membrane protein</topology>
    </subcellularLocation>
</comment>
<feature type="domain" description="VTT" evidence="8">
    <location>
        <begin position="42"/>
        <end position="166"/>
    </location>
</feature>
<dbReference type="EMBL" id="JACIFP010000001">
    <property type="protein sequence ID" value="MBB4134144.1"/>
    <property type="molecule type" value="Genomic_DNA"/>
</dbReference>
<comment type="caution">
    <text evidence="9">The sequence shown here is derived from an EMBL/GenBank/DDBJ whole genome shotgun (WGS) entry which is preliminary data.</text>
</comment>
<organism evidence="9 10">
    <name type="scientific">Gordonia humi</name>
    <dbReference type="NCBI Taxonomy" id="686429"/>
    <lineage>
        <taxon>Bacteria</taxon>
        <taxon>Bacillati</taxon>
        <taxon>Actinomycetota</taxon>
        <taxon>Actinomycetes</taxon>
        <taxon>Mycobacteriales</taxon>
        <taxon>Gordoniaceae</taxon>
        <taxon>Gordonia</taxon>
    </lineage>
</organism>
<feature type="transmembrane region" description="Helical" evidence="7">
    <location>
        <begin position="46"/>
        <end position="74"/>
    </location>
</feature>
<evidence type="ECO:0000256" key="1">
    <source>
        <dbReference type="ARBA" id="ARBA00004651"/>
    </source>
</evidence>
<evidence type="ECO:0000313" key="9">
    <source>
        <dbReference type="EMBL" id="MBB4134144.1"/>
    </source>
</evidence>
<proteinExistence type="inferred from homology"/>
<protein>
    <submittedName>
        <fullName evidence="9">Membrane-associated protein</fullName>
    </submittedName>
</protein>
<evidence type="ECO:0000313" key="10">
    <source>
        <dbReference type="Proteomes" id="UP000551501"/>
    </source>
</evidence>
<evidence type="ECO:0000256" key="7">
    <source>
        <dbReference type="RuleBase" id="RU367016"/>
    </source>
</evidence>
<feature type="transmembrane region" description="Helical" evidence="7">
    <location>
        <begin position="175"/>
        <end position="195"/>
    </location>
</feature>
<keyword evidence="6 7" id="KW-0472">Membrane</keyword>
<evidence type="ECO:0000256" key="5">
    <source>
        <dbReference type="ARBA" id="ARBA00022989"/>
    </source>
</evidence>
<dbReference type="AlphaFoldDB" id="A0A840EUW5"/>
<reference evidence="9 10" key="1">
    <citation type="submission" date="2020-08" db="EMBL/GenBank/DDBJ databases">
        <title>Sequencing the genomes of 1000 actinobacteria strains.</title>
        <authorList>
            <person name="Klenk H.-P."/>
        </authorList>
    </citation>
    <scope>NUCLEOTIDE SEQUENCE [LARGE SCALE GENOMIC DNA]</scope>
    <source>
        <strain evidence="9 10">DSM 45298</strain>
    </source>
</reference>
<keyword evidence="5 7" id="KW-1133">Transmembrane helix</keyword>
<evidence type="ECO:0000256" key="6">
    <source>
        <dbReference type="ARBA" id="ARBA00023136"/>
    </source>
</evidence>
<evidence type="ECO:0000256" key="2">
    <source>
        <dbReference type="ARBA" id="ARBA00010792"/>
    </source>
</evidence>
<keyword evidence="4 7" id="KW-0812">Transmembrane</keyword>
<dbReference type="PANTHER" id="PTHR30353">
    <property type="entry name" value="INNER MEMBRANE PROTEIN DEDA-RELATED"/>
    <property type="match status" value="1"/>
</dbReference>
<dbReference type="InterPro" id="IPR032816">
    <property type="entry name" value="VTT_dom"/>
</dbReference>
<evidence type="ECO:0000256" key="4">
    <source>
        <dbReference type="ARBA" id="ARBA00022692"/>
    </source>
</evidence>
<dbReference type="GO" id="GO:0005886">
    <property type="term" value="C:plasma membrane"/>
    <property type="evidence" value="ECO:0007669"/>
    <property type="project" value="UniProtKB-SubCell"/>
</dbReference>
<dbReference type="InterPro" id="IPR032818">
    <property type="entry name" value="DedA-like"/>
</dbReference>
<feature type="transmembrane region" description="Helical" evidence="7">
    <location>
        <begin position="147"/>
        <end position="169"/>
    </location>
</feature>
<gene>
    <name evidence="9" type="ORF">BKA16_000696</name>
</gene>